<evidence type="ECO:0000313" key="3">
    <source>
        <dbReference type="Proteomes" id="UP000053237"/>
    </source>
</evidence>
<feature type="compositionally biased region" description="Basic and acidic residues" evidence="1">
    <location>
        <begin position="22"/>
        <end position="38"/>
    </location>
</feature>
<comment type="caution">
    <text evidence="2">The sequence shown here is derived from an EMBL/GenBank/DDBJ whole genome shotgun (WGS) entry which is preliminary data.</text>
</comment>
<reference evidence="2 3" key="1">
    <citation type="submission" date="2012-05" db="EMBL/GenBank/DDBJ databases">
        <title>Recombination and specialization in a pathogen metapopulation.</title>
        <authorList>
            <person name="Gardiner A."/>
            <person name="Kemen E."/>
            <person name="Schultz-Larsen T."/>
            <person name="MacLean D."/>
            <person name="Van Oosterhout C."/>
            <person name="Jones J.D.G."/>
        </authorList>
    </citation>
    <scope>NUCLEOTIDE SEQUENCE [LARGE SCALE GENOMIC DNA]</scope>
    <source>
        <strain evidence="2 3">Ac Nc2</strain>
    </source>
</reference>
<accession>A0A024GVR7</accession>
<keyword evidence="3" id="KW-1185">Reference proteome</keyword>
<dbReference type="InParanoid" id="A0A024GVR7"/>
<feature type="region of interest" description="Disordered" evidence="1">
    <location>
        <begin position="1"/>
        <end position="58"/>
    </location>
</feature>
<evidence type="ECO:0000256" key="1">
    <source>
        <dbReference type="SAM" id="MobiDB-lite"/>
    </source>
</evidence>
<feature type="compositionally biased region" description="Polar residues" evidence="1">
    <location>
        <begin position="1"/>
        <end position="16"/>
    </location>
</feature>
<gene>
    <name evidence="2" type="ORF">BN9_134950</name>
</gene>
<feature type="compositionally biased region" description="Polar residues" evidence="1">
    <location>
        <begin position="43"/>
        <end position="52"/>
    </location>
</feature>
<proteinExistence type="predicted"/>
<evidence type="ECO:0000313" key="2">
    <source>
        <dbReference type="EMBL" id="CCI50949.1"/>
    </source>
</evidence>
<dbReference type="EMBL" id="CAIX01002184">
    <property type="protein sequence ID" value="CCI50949.1"/>
    <property type="molecule type" value="Genomic_DNA"/>
</dbReference>
<organism evidence="2 3">
    <name type="scientific">Albugo candida</name>
    <dbReference type="NCBI Taxonomy" id="65357"/>
    <lineage>
        <taxon>Eukaryota</taxon>
        <taxon>Sar</taxon>
        <taxon>Stramenopiles</taxon>
        <taxon>Oomycota</taxon>
        <taxon>Peronosporomycetes</taxon>
        <taxon>Albuginales</taxon>
        <taxon>Albuginaceae</taxon>
        <taxon>Albugo</taxon>
    </lineage>
</organism>
<name>A0A024GVR7_9STRA</name>
<dbReference type="AlphaFoldDB" id="A0A024GVR7"/>
<feature type="non-terminal residue" evidence="2">
    <location>
        <position position="1"/>
    </location>
</feature>
<sequence length="77" mass="8411">KVKSDASSCKNITSKDTFGMEAMKRVPGEEAREQESHQLPEGANTSDDSSMSPIPFEVDSDAQLLGDEICILNFFLS</sequence>
<dbReference type="Proteomes" id="UP000053237">
    <property type="component" value="Unassembled WGS sequence"/>
</dbReference>
<protein>
    <submittedName>
        <fullName evidence="2">Uncharacterized protein</fullName>
    </submittedName>
</protein>